<dbReference type="GO" id="GO:0071770">
    <property type="term" value="P:DIM/DIP cell wall layer assembly"/>
    <property type="evidence" value="ECO:0007669"/>
    <property type="project" value="TreeGrafter"/>
</dbReference>
<dbReference type="AlphaFoldDB" id="A0A919JAF2"/>
<dbReference type="InterPro" id="IPR001227">
    <property type="entry name" value="Ac_transferase_dom_sf"/>
</dbReference>
<dbReference type="SUPFAM" id="SSF55048">
    <property type="entry name" value="Probable ACP-binding domain of malonyl-CoA ACP transacylase"/>
    <property type="match status" value="1"/>
</dbReference>
<keyword evidence="1" id="KW-0596">Phosphopantetheine</keyword>
<keyword evidence="2" id="KW-0597">Phosphoprotein</keyword>
<dbReference type="Gene3D" id="3.30.70.3290">
    <property type="match status" value="1"/>
</dbReference>
<dbReference type="GO" id="GO:0005737">
    <property type="term" value="C:cytoplasm"/>
    <property type="evidence" value="ECO:0007669"/>
    <property type="project" value="TreeGrafter"/>
</dbReference>
<organism evidence="5 6">
    <name type="scientific">Actinoplanes nipponensis</name>
    <dbReference type="NCBI Taxonomy" id="135950"/>
    <lineage>
        <taxon>Bacteria</taxon>
        <taxon>Bacillati</taxon>
        <taxon>Actinomycetota</taxon>
        <taxon>Actinomycetes</taxon>
        <taxon>Micromonosporales</taxon>
        <taxon>Micromonosporaceae</taxon>
        <taxon>Actinoplanes</taxon>
    </lineage>
</organism>
<evidence type="ECO:0000313" key="5">
    <source>
        <dbReference type="EMBL" id="GIE47354.1"/>
    </source>
</evidence>
<dbReference type="SUPFAM" id="SSF52151">
    <property type="entry name" value="FabD/lysophospholipase-like"/>
    <property type="match status" value="1"/>
</dbReference>
<sequence length="376" mass="38819">MTQLDVAARATATGTPPSSRPVVLMFPGQGAQQTRMAAGLYRACPVFTAAVDEVLNCFGPAASGLRADWLADRPRVGIDDVSRAQPLLFAVNYALGRMVLDWGVRPAALLGHSVGEVAAATLAGVFRVADAARLLADRVEQAARAPAGGMLAVAASVAEVRPHLAPGVAVGAVNAPRQTMLAGLDAALAETTRRLHAAGLVCRRLGSSVAFHSPAAAHLVDEALPGLARMTLREPLLPLWSAYTTRPLTADTARDPGFWAGHAATPVRFWPTLDRLLGAGDALLVDASPGQSLAAAARRHPAVAAGRSAVVGLLPARRGRDEADRAATMAAAERVRAEGHDIAVPDLATAVPQPSIATDPPGRPTAGGPPPRRSRP</sequence>
<dbReference type="GO" id="GO:0004312">
    <property type="term" value="F:fatty acid synthase activity"/>
    <property type="evidence" value="ECO:0007669"/>
    <property type="project" value="TreeGrafter"/>
</dbReference>
<evidence type="ECO:0000256" key="1">
    <source>
        <dbReference type="ARBA" id="ARBA00022450"/>
    </source>
</evidence>
<dbReference type="PANTHER" id="PTHR43775:SF37">
    <property type="entry name" value="SI:DKEY-61P9.11"/>
    <property type="match status" value="1"/>
</dbReference>
<evidence type="ECO:0000256" key="2">
    <source>
        <dbReference type="ARBA" id="ARBA00022553"/>
    </source>
</evidence>
<dbReference type="EMBL" id="BOMQ01000011">
    <property type="protein sequence ID" value="GIE47354.1"/>
    <property type="molecule type" value="Genomic_DNA"/>
</dbReference>
<gene>
    <name evidence="5" type="ORF">Ani05nite_08880</name>
</gene>
<feature type="domain" description="Malonyl-CoA:ACP transacylase (MAT)" evidence="4">
    <location>
        <begin position="25"/>
        <end position="318"/>
    </location>
</feature>
<dbReference type="SMART" id="SM00827">
    <property type="entry name" value="PKS_AT"/>
    <property type="match status" value="1"/>
</dbReference>
<dbReference type="Proteomes" id="UP000647172">
    <property type="component" value="Unassembled WGS sequence"/>
</dbReference>
<dbReference type="RefSeq" id="WP_203765354.1">
    <property type="nucleotide sequence ID" value="NZ_BAAAYJ010000064.1"/>
</dbReference>
<evidence type="ECO:0000259" key="4">
    <source>
        <dbReference type="SMART" id="SM00827"/>
    </source>
</evidence>
<feature type="compositionally biased region" description="Pro residues" evidence="3">
    <location>
        <begin position="361"/>
        <end position="376"/>
    </location>
</feature>
<reference evidence="5" key="1">
    <citation type="submission" date="2021-01" db="EMBL/GenBank/DDBJ databases">
        <title>Whole genome shotgun sequence of Actinoplanes nipponensis NBRC 14063.</title>
        <authorList>
            <person name="Komaki H."/>
            <person name="Tamura T."/>
        </authorList>
    </citation>
    <scope>NUCLEOTIDE SEQUENCE</scope>
    <source>
        <strain evidence="5">NBRC 14063</strain>
    </source>
</reference>
<keyword evidence="6" id="KW-1185">Reference proteome</keyword>
<dbReference type="InterPro" id="IPR016035">
    <property type="entry name" value="Acyl_Trfase/lysoPLipase"/>
</dbReference>
<dbReference type="Gene3D" id="3.40.366.10">
    <property type="entry name" value="Malonyl-Coenzyme A Acyl Carrier Protein, domain 2"/>
    <property type="match status" value="1"/>
</dbReference>
<evidence type="ECO:0000313" key="6">
    <source>
        <dbReference type="Proteomes" id="UP000647172"/>
    </source>
</evidence>
<name>A0A919JAF2_9ACTN</name>
<dbReference type="PANTHER" id="PTHR43775">
    <property type="entry name" value="FATTY ACID SYNTHASE"/>
    <property type="match status" value="1"/>
</dbReference>
<evidence type="ECO:0000256" key="3">
    <source>
        <dbReference type="SAM" id="MobiDB-lite"/>
    </source>
</evidence>
<dbReference type="InterPro" id="IPR050091">
    <property type="entry name" value="PKS_NRPS_Biosynth_Enz"/>
</dbReference>
<dbReference type="InterPro" id="IPR014043">
    <property type="entry name" value="Acyl_transferase_dom"/>
</dbReference>
<accession>A0A919JAF2</accession>
<dbReference type="GO" id="GO:0005886">
    <property type="term" value="C:plasma membrane"/>
    <property type="evidence" value="ECO:0007669"/>
    <property type="project" value="TreeGrafter"/>
</dbReference>
<dbReference type="GO" id="GO:0006633">
    <property type="term" value="P:fatty acid biosynthetic process"/>
    <property type="evidence" value="ECO:0007669"/>
    <property type="project" value="TreeGrafter"/>
</dbReference>
<dbReference type="Pfam" id="PF00698">
    <property type="entry name" value="Acyl_transf_1"/>
    <property type="match status" value="1"/>
</dbReference>
<feature type="region of interest" description="Disordered" evidence="3">
    <location>
        <begin position="1"/>
        <end position="21"/>
    </location>
</feature>
<comment type="caution">
    <text evidence="5">The sequence shown here is derived from an EMBL/GenBank/DDBJ whole genome shotgun (WGS) entry which is preliminary data.</text>
</comment>
<dbReference type="InterPro" id="IPR016036">
    <property type="entry name" value="Malonyl_transacylase_ACP-bd"/>
</dbReference>
<protein>
    <recommendedName>
        <fullName evidence="4">Malonyl-CoA:ACP transacylase (MAT) domain-containing protein</fullName>
    </recommendedName>
</protein>
<feature type="region of interest" description="Disordered" evidence="3">
    <location>
        <begin position="346"/>
        <end position="376"/>
    </location>
</feature>
<proteinExistence type="predicted"/>